<dbReference type="InterPro" id="IPR036922">
    <property type="entry name" value="Rieske_2Fe-2S_sf"/>
</dbReference>
<keyword evidence="2" id="KW-0479">Metal-binding</keyword>
<feature type="region of interest" description="Disordered" evidence="6">
    <location>
        <begin position="1"/>
        <end position="42"/>
    </location>
</feature>
<reference evidence="8" key="1">
    <citation type="submission" date="2015-02" db="EMBL/GenBank/DDBJ databases">
        <title>Evolution of green plants accompanied the changes in light-harvesting systems.</title>
        <authorList>
            <person name="Kunugi M."/>
            <person name="Takabayashi A."/>
            <person name="Tanaka A."/>
        </authorList>
    </citation>
    <scope>NUCLEOTIDE SEQUENCE</scope>
    <source>
        <strain evidence="8">NIES-1419</strain>
    </source>
</reference>
<proteinExistence type="evidence at transcript level"/>
<dbReference type="GO" id="GO:0051537">
    <property type="term" value="F:2 iron, 2 sulfur cluster binding"/>
    <property type="evidence" value="ECO:0007669"/>
    <property type="project" value="UniProtKB-KW"/>
</dbReference>
<dbReference type="Gene3D" id="2.102.10.10">
    <property type="entry name" value="Rieske [2Fe-2S] iron-sulphur domain"/>
    <property type="match status" value="1"/>
</dbReference>
<sequence>MPQHVQQQRSSHGRIATRRLRRGAAVRASAQNDRTKRAAAPPMSELVTAEDEETRMWRERVRSFFCCRWRLCNTSFGSHTTNNPHNPRVFPKQNIETQAEDNERKLEQMTLQMQRLQQSVDATSETRPNVNAPPPQSRQVSDTTNEDGSDVSPSGNSKRLLYTQGLTLEPALKEFWYPVDYSSRLDGGTLIPLELFDIPWVIWRNNEGEVCAVKDSCAHRACPLSLGKVSETGCVQCPYHGWEYDKSGTVKKMPSTPFARNVKVENLVVREADGLIWAWPGEPSRAESTPIPSLLPEGSNFEQHAQIQLDVPVEHGLLMENLLDLSHAPFTHTSTFAKGWPIPDSVKFHLDSGMGIVSGAWDPYPIDMQFVEPCFVISTIGLAAPGDIRRGVKAEDCDKHLRQVHACVPASEGKTRLLYLMHLDFWPWMKNLPLMEELWLSQANQVLGEDLRLVLGQQERMLKSQGDVWGAPVAYDKVGVRYRRWRNQLASCDETKCEVETTELD</sequence>
<evidence type="ECO:0000259" key="7">
    <source>
        <dbReference type="PROSITE" id="PS51296"/>
    </source>
</evidence>
<keyword evidence="4" id="KW-0408">Iron</keyword>
<evidence type="ECO:0000256" key="5">
    <source>
        <dbReference type="ARBA" id="ARBA00023014"/>
    </source>
</evidence>
<dbReference type="GO" id="GO:0046872">
    <property type="term" value="F:metal ion binding"/>
    <property type="evidence" value="ECO:0007669"/>
    <property type="project" value="UniProtKB-KW"/>
</dbReference>
<dbReference type="InterPro" id="IPR050584">
    <property type="entry name" value="Cholesterol_7-desaturase"/>
</dbReference>
<evidence type="ECO:0000256" key="6">
    <source>
        <dbReference type="SAM" id="MobiDB-lite"/>
    </source>
</evidence>
<dbReference type="PANTHER" id="PTHR21266">
    <property type="entry name" value="IRON-SULFUR DOMAIN CONTAINING PROTEIN"/>
    <property type="match status" value="1"/>
</dbReference>
<feature type="compositionally biased region" description="Polar residues" evidence="6">
    <location>
        <begin position="1"/>
        <end position="10"/>
    </location>
</feature>
<dbReference type="InterPro" id="IPR017941">
    <property type="entry name" value="Rieske_2Fe-2S"/>
</dbReference>
<feature type="region of interest" description="Disordered" evidence="6">
    <location>
        <begin position="113"/>
        <end position="158"/>
    </location>
</feature>
<dbReference type="PROSITE" id="PS51296">
    <property type="entry name" value="RIESKE"/>
    <property type="match status" value="1"/>
</dbReference>
<dbReference type="EMBL" id="LC027968">
    <property type="protein sequence ID" value="BAQ35513.1"/>
    <property type="molecule type" value="mRNA"/>
</dbReference>
<dbReference type="GO" id="GO:0005737">
    <property type="term" value="C:cytoplasm"/>
    <property type="evidence" value="ECO:0007669"/>
    <property type="project" value="TreeGrafter"/>
</dbReference>
<dbReference type="PANTHER" id="PTHR21266:SF19">
    <property type="entry name" value="CHLOROPHYLLIDE A OXYGENASE, CHLOROPLASTIC"/>
    <property type="match status" value="1"/>
</dbReference>
<organism evidence="8">
    <name type="scientific">Pseudoscourfieldia marina</name>
    <dbReference type="NCBI Taxonomy" id="41886"/>
    <lineage>
        <taxon>Eukaryota</taxon>
        <taxon>Viridiplantae</taxon>
        <taxon>Chlorophyta</taxon>
        <taxon>Pseudoscourfieldiophyceae</taxon>
        <taxon>Pseudoscourfieldiales</taxon>
        <taxon>Pseudoscourfieldiaceae</taxon>
        <taxon>Pseudoscourfieldia</taxon>
    </lineage>
</organism>
<dbReference type="Gene3D" id="3.90.380.10">
    <property type="entry name" value="Naphthalene 1,2-dioxygenase Alpha Subunit, Chain A, domain 1"/>
    <property type="match status" value="1"/>
</dbReference>
<keyword evidence="5" id="KW-0411">Iron-sulfur</keyword>
<dbReference type="SUPFAM" id="SSF55961">
    <property type="entry name" value="Bet v1-like"/>
    <property type="match status" value="1"/>
</dbReference>
<name>A0A0C6EG25_9CHLO</name>
<feature type="compositionally biased region" description="Polar residues" evidence="6">
    <location>
        <begin position="113"/>
        <end position="129"/>
    </location>
</feature>
<dbReference type="Pfam" id="PF00355">
    <property type="entry name" value="Rieske"/>
    <property type="match status" value="1"/>
</dbReference>
<evidence type="ECO:0000256" key="1">
    <source>
        <dbReference type="ARBA" id="ARBA00022714"/>
    </source>
</evidence>
<evidence type="ECO:0000256" key="2">
    <source>
        <dbReference type="ARBA" id="ARBA00022723"/>
    </source>
</evidence>
<dbReference type="SUPFAM" id="SSF50022">
    <property type="entry name" value="ISP domain"/>
    <property type="match status" value="1"/>
</dbReference>
<keyword evidence="1" id="KW-0001">2Fe-2S</keyword>
<accession>A0A0C6EG25</accession>
<evidence type="ECO:0000256" key="3">
    <source>
        <dbReference type="ARBA" id="ARBA00023002"/>
    </source>
</evidence>
<evidence type="ECO:0000256" key="4">
    <source>
        <dbReference type="ARBA" id="ARBA00023004"/>
    </source>
</evidence>
<dbReference type="Pfam" id="PF19112">
    <property type="entry name" value="VanA_C"/>
    <property type="match status" value="1"/>
</dbReference>
<dbReference type="GO" id="GO:0016491">
    <property type="term" value="F:oxidoreductase activity"/>
    <property type="evidence" value="ECO:0007669"/>
    <property type="project" value="UniProtKB-KW"/>
</dbReference>
<gene>
    <name evidence="8" type="primary">CAO</name>
</gene>
<dbReference type="InterPro" id="IPR044043">
    <property type="entry name" value="VanA_C_cat"/>
</dbReference>
<protein>
    <submittedName>
        <fullName evidence="8">CAO protein</fullName>
    </submittedName>
</protein>
<keyword evidence="3" id="KW-0560">Oxidoreductase</keyword>
<feature type="domain" description="Rieske" evidence="7">
    <location>
        <begin position="176"/>
        <end position="278"/>
    </location>
</feature>
<dbReference type="AlphaFoldDB" id="A0A0C6EG25"/>
<feature type="compositionally biased region" description="Basic residues" evidence="6">
    <location>
        <begin position="11"/>
        <end position="24"/>
    </location>
</feature>
<evidence type="ECO:0000313" key="8">
    <source>
        <dbReference type="EMBL" id="BAQ35513.1"/>
    </source>
</evidence>